<dbReference type="NCBIfam" id="NF010748">
    <property type="entry name" value="PRK14150.1"/>
    <property type="match status" value="1"/>
</dbReference>
<gene>
    <name evidence="3 8" type="primary">grpE</name>
    <name evidence="8" type="ORF">ABSH63_13960</name>
</gene>
<sequence length="186" mass="20039">MNDHPHTGADAAPEAAPQDSGEPSVAALNARIAELEAEAKSARDAQLRALAEMENTRRRLERDAQTSLKFANEKLIGDLLAVCDSLELGLKAAADAGEDGKALVDGMQLTWRQMMSVLEKHGVKQLDPAGQPFNPDFHQAMTMVESTEVAPNHVLSVMQKGYTLHERLLRPAMVVVAKAPSVAPNP</sequence>
<dbReference type="InterPro" id="IPR009012">
    <property type="entry name" value="GrpE_head"/>
</dbReference>
<organism evidence="8 9">
    <name type="scientific">Sinimarinibacterium thermocellulolyticum</name>
    <dbReference type="NCBI Taxonomy" id="3170016"/>
    <lineage>
        <taxon>Bacteria</taxon>
        <taxon>Pseudomonadati</taxon>
        <taxon>Pseudomonadota</taxon>
        <taxon>Gammaproteobacteria</taxon>
        <taxon>Nevskiales</taxon>
        <taxon>Nevskiaceae</taxon>
        <taxon>Sinimarinibacterium</taxon>
    </lineage>
</organism>
<comment type="subcellular location">
    <subcellularLocation>
        <location evidence="3">Cytoplasm</location>
    </subcellularLocation>
</comment>
<dbReference type="Proteomes" id="UP001465331">
    <property type="component" value="Unassembled WGS sequence"/>
</dbReference>
<dbReference type="HAMAP" id="MF_01151">
    <property type="entry name" value="GrpE"/>
    <property type="match status" value="1"/>
</dbReference>
<comment type="function">
    <text evidence="3 4">Participates actively in the response to hyperosmotic and heat shock by preventing the aggregation of stress-denatured proteins, in association with DnaK and GrpE. It is the nucleotide exchange factor for DnaK and may function as a thermosensor. Unfolded proteins bind initially to DnaJ; upon interaction with the DnaJ-bound protein, DnaK hydrolyzes its bound ATP, resulting in the formation of a stable complex. GrpE releases ADP from DnaK; ATP binding to DnaK triggers the release of the substrate protein, thus completing the reaction cycle. Several rounds of ATP-dependent interactions between DnaJ, DnaK and GrpE are required for fully efficient folding.</text>
</comment>
<evidence type="ECO:0000256" key="3">
    <source>
        <dbReference type="HAMAP-Rule" id="MF_01151"/>
    </source>
</evidence>
<protein>
    <recommendedName>
        <fullName evidence="3 4">Protein GrpE</fullName>
    </recommendedName>
    <alternativeName>
        <fullName evidence="3">HSP-70 cofactor</fullName>
    </alternativeName>
</protein>
<dbReference type="PANTHER" id="PTHR21237">
    <property type="entry name" value="GRPE PROTEIN"/>
    <property type="match status" value="1"/>
</dbReference>
<dbReference type="PROSITE" id="PS01071">
    <property type="entry name" value="GRPE"/>
    <property type="match status" value="1"/>
</dbReference>
<name>A0ABV2AD72_9GAMM</name>
<evidence type="ECO:0000256" key="7">
    <source>
        <dbReference type="SAM" id="MobiDB-lite"/>
    </source>
</evidence>
<dbReference type="Pfam" id="PF01025">
    <property type="entry name" value="GrpE"/>
    <property type="match status" value="1"/>
</dbReference>
<dbReference type="NCBIfam" id="NF010738">
    <property type="entry name" value="PRK14140.1"/>
    <property type="match status" value="1"/>
</dbReference>
<dbReference type="PANTHER" id="PTHR21237:SF23">
    <property type="entry name" value="GRPE PROTEIN HOMOLOG, MITOCHONDRIAL"/>
    <property type="match status" value="1"/>
</dbReference>
<dbReference type="InterPro" id="IPR013805">
    <property type="entry name" value="GrpE_CC"/>
</dbReference>
<evidence type="ECO:0000256" key="2">
    <source>
        <dbReference type="ARBA" id="ARBA00023186"/>
    </source>
</evidence>
<keyword evidence="3" id="KW-0963">Cytoplasm</keyword>
<dbReference type="PRINTS" id="PR00773">
    <property type="entry name" value="GRPEPROTEIN"/>
</dbReference>
<keyword evidence="3 4" id="KW-0346">Stress response</keyword>
<evidence type="ECO:0000256" key="4">
    <source>
        <dbReference type="RuleBase" id="RU000639"/>
    </source>
</evidence>
<dbReference type="CDD" id="cd00446">
    <property type="entry name" value="GrpE"/>
    <property type="match status" value="1"/>
</dbReference>
<dbReference type="InterPro" id="IPR000740">
    <property type="entry name" value="GrpE"/>
</dbReference>
<feature type="coiled-coil region" evidence="6">
    <location>
        <begin position="25"/>
        <end position="63"/>
    </location>
</feature>
<evidence type="ECO:0000256" key="5">
    <source>
        <dbReference type="RuleBase" id="RU004478"/>
    </source>
</evidence>
<comment type="caution">
    <text evidence="8">The sequence shown here is derived from an EMBL/GenBank/DDBJ whole genome shotgun (WGS) entry which is preliminary data.</text>
</comment>
<feature type="region of interest" description="Disordered" evidence="7">
    <location>
        <begin position="1"/>
        <end position="25"/>
    </location>
</feature>
<evidence type="ECO:0000313" key="8">
    <source>
        <dbReference type="EMBL" id="MES0875103.1"/>
    </source>
</evidence>
<keyword evidence="6" id="KW-0175">Coiled coil</keyword>
<evidence type="ECO:0000256" key="1">
    <source>
        <dbReference type="ARBA" id="ARBA00009054"/>
    </source>
</evidence>
<comment type="similarity">
    <text evidence="1 3 5">Belongs to the GrpE family.</text>
</comment>
<dbReference type="SUPFAM" id="SSF51064">
    <property type="entry name" value="Head domain of nucleotide exchange factor GrpE"/>
    <property type="match status" value="1"/>
</dbReference>
<evidence type="ECO:0000256" key="6">
    <source>
        <dbReference type="SAM" id="Coils"/>
    </source>
</evidence>
<dbReference type="SUPFAM" id="SSF58014">
    <property type="entry name" value="Coiled-coil domain of nucleotide exchange factor GrpE"/>
    <property type="match status" value="1"/>
</dbReference>
<proteinExistence type="inferred from homology"/>
<accession>A0ABV2AD72</accession>
<comment type="subunit">
    <text evidence="3">Homodimer.</text>
</comment>
<keyword evidence="9" id="KW-1185">Reference proteome</keyword>
<dbReference type="RefSeq" id="WP_352890478.1">
    <property type="nucleotide sequence ID" value="NZ_JBEPIJ010000021.1"/>
</dbReference>
<dbReference type="EMBL" id="JBEPIJ010000021">
    <property type="protein sequence ID" value="MES0875103.1"/>
    <property type="molecule type" value="Genomic_DNA"/>
</dbReference>
<keyword evidence="2 3" id="KW-0143">Chaperone</keyword>
<dbReference type="Gene3D" id="3.90.20.20">
    <property type="match status" value="1"/>
</dbReference>
<evidence type="ECO:0000313" key="9">
    <source>
        <dbReference type="Proteomes" id="UP001465331"/>
    </source>
</evidence>
<dbReference type="Gene3D" id="2.30.22.10">
    <property type="entry name" value="Head domain of nucleotide exchange factor GrpE"/>
    <property type="match status" value="1"/>
</dbReference>
<reference evidence="8 9" key="1">
    <citation type="submission" date="2024-06" db="EMBL/GenBank/DDBJ databases">
        <authorList>
            <person name="Li Z."/>
            <person name="Jiang Y."/>
        </authorList>
    </citation>
    <scope>NUCLEOTIDE SEQUENCE [LARGE SCALE GENOMIC DNA]</scope>
    <source>
        <strain evidence="8 9">HSW-8</strain>
    </source>
</reference>